<dbReference type="GO" id="GO:0004601">
    <property type="term" value="F:peroxidase activity"/>
    <property type="evidence" value="ECO:0007669"/>
    <property type="project" value="InterPro"/>
</dbReference>
<evidence type="ECO:0000256" key="6">
    <source>
        <dbReference type="PIRSR" id="PIRSR619791-2"/>
    </source>
</evidence>
<accession>A0AAN6GDE5</accession>
<feature type="transmembrane region" description="Helical" evidence="8">
    <location>
        <begin position="1038"/>
        <end position="1055"/>
    </location>
</feature>
<evidence type="ECO:0000256" key="1">
    <source>
        <dbReference type="ARBA" id="ARBA00022617"/>
    </source>
</evidence>
<sequence length="1056" mass="116287">MRNPVSQLINTIMRQPPTALDGLTEQQAAPPSKQVEHTSVLNDLSHLLGGKNALYLTQIIKNLATGEPVDDRQLSLEHGVSLLQSLPTNSNLSAKLSDGLIAGLWKDLPHPPMMHIGPQDKYRSADGSGNNPHLPHLGKSGTPYSRSVPPMQPKPATLPDPELVYEQLLRRDGFKPHPSGLNRLFFSFATVVIHELFQSGRKDPWINETTSYVDLSTLYGNNAHQQGAVRTLENGRIWPDVIASDRIMLMPPGVIAVLLLFSRHHNYIAQRLLQINESGKYVEDLASLTEVQKRWQDEDIFQLSRNINVAFFASTVLRDYVSAILNTIRADSTWNLDLGKEIKGMNGNRVERGTGNTISAEFNALYVWHATLSSADDLWMEERLQAAFPDKSVEEIGLREWSMIIEAHEAKLAATEPKSWTFGGLQRGADGHFDDIELAELIKDAIEEPAHAFGGRSVPAALKTVDLLRQLQARDVFQLCTMNEFRAYLNLKRFESFQEWNSDPEIAKAAEQLYVHIDNLELYPGLLAEESKPAMPGSGLCPGQTIGRGILDDAVSLIRSDRFLTYDFNISTLTSWGMSQLQAQGGAYNGILSTLLFRALPSAFIFDSIYALLPFYTPPVAAQILKDNGKLDQYSTERPSSDMLVRGISSFEACKRIFLDRDTFRVLYGHNILEVTKGTGFMIQYDDASQHDPLQSLIYEPFFTDTFEADVKRFFASHTKAQIEKASMSIPHGKRCQFDIVRDVANVVPILWIAQKYAIPLKTQETPHGLFSPAELLLVLLPLFVYTSFPLKQSANWDLREASLKSGAMLTKFRCPHKCGLRADSGAELTGHLEECPAPCLLRRASAALRHTGPHLQQRARDVPLAAAGGPAPALDPAAVRPDPAANDAPAPAENDVRDGQLDAPAARAPPILMPLAAVAAARAPPILRPLAAAAAAAAAHARAVRIRLPVICLAMLAALLLIALTFDTYAQYAFQHRVLASNKQACRTALEENGCAAPVAFAQAQCQLMQNCVAQIDEPVQLTPILLDLATKAMDRLIHALFGLLALLCFTQAVL</sequence>
<comment type="caution">
    <text evidence="9">The sequence shown here is derived from an EMBL/GenBank/DDBJ whole genome shotgun (WGS) entry which is preliminary data.</text>
</comment>
<evidence type="ECO:0000313" key="9">
    <source>
        <dbReference type="EMBL" id="KAK0535274.1"/>
    </source>
</evidence>
<evidence type="ECO:0000256" key="2">
    <source>
        <dbReference type="ARBA" id="ARBA00022723"/>
    </source>
</evidence>
<keyword evidence="8" id="KW-0472">Membrane</keyword>
<dbReference type="GO" id="GO:0051213">
    <property type="term" value="F:dioxygenase activity"/>
    <property type="evidence" value="ECO:0007669"/>
    <property type="project" value="UniProtKB-KW"/>
</dbReference>
<dbReference type="InterPro" id="IPR019791">
    <property type="entry name" value="Haem_peroxidase_animal"/>
</dbReference>
<feature type="binding site" description="axial binding residue" evidence="6">
    <location>
        <position position="369"/>
    </location>
    <ligand>
        <name>heme b</name>
        <dbReference type="ChEBI" id="CHEBI:60344"/>
    </ligand>
    <ligandPart>
        <name>Fe</name>
        <dbReference type="ChEBI" id="CHEBI:18248"/>
    </ligandPart>
</feature>
<dbReference type="InterPro" id="IPR037120">
    <property type="entry name" value="Haem_peroxidase_sf_animal"/>
</dbReference>
<dbReference type="GO" id="GO:0046872">
    <property type="term" value="F:metal ion binding"/>
    <property type="evidence" value="ECO:0007669"/>
    <property type="project" value="UniProtKB-KW"/>
</dbReference>
<dbReference type="InterPro" id="IPR010255">
    <property type="entry name" value="Haem_peroxidase_sf"/>
</dbReference>
<keyword evidence="1 6" id="KW-0349">Heme</keyword>
<evidence type="ECO:0000256" key="7">
    <source>
        <dbReference type="SAM" id="MobiDB-lite"/>
    </source>
</evidence>
<keyword evidence="8" id="KW-0812">Transmembrane</keyword>
<evidence type="ECO:0000256" key="3">
    <source>
        <dbReference type="ARBA" id="ARBA00022964"/>
    </source>
</evidence>
<keyword evidence="10" id="KW-1185">Reference proteome</keyword>
<organism evidence="9 10">
    <name type="scientific">Tilletia horrida</name>
    <dbReference type="NCBI Taxonomy" id="155126"/>
    <lineage>
        <taxon>Eukaryota</taxon>
        <taxon>Fungi</taxon>
        <taxon>Dikarya</taxon>
        <taxon>Basidiomycota</taxon>
        <taxon>Ustilaginomycotina</taxon>
        <taxon>Exobasidiomycetes</taxon>
        <taxon>Tilletiales</taxon>
        <taxon>Tilletiaceae</taxon>
        <taxon>Tilletia</taxon>
    </lineage>
</organism>
<dbReference type="GO" id="GO:0006631">
    <property type="term" value="P:fatty acid metabolic process"/>
    <property type="evidence" value="ECO:0007669"/>
    <property type="project" value="UniProtKB-ARBA"/>
</dbReference>
<evidence type="ECO:0000256" key="8">
    <source>
        <dbReference type="SAM" id="Phobius"/>
    </source>
</evidence>
<keyword evidence="3" id="KW-0223">Dioxygenase</keyword>
<dbReference type="PROSITE" id="PS50292">
    <property type="entry name" value="PEROXIDASE_3"/>
    <property type="match status" value="1"/>
</dbReference>
<dbReference type="CDD" id="cd09817">
    <property type="entry name" value="linoleate_diol_synthase_like"/>
    <property type="match status" value="1"/>
</dbReference>
<dbReference type="GO" id="GO:0020037">
    <property type="term" value="F:heme binding"/>
    <property type="evidence" value="ECO:0007669"/>
    <property type="project" value="InterPro"/>
</dbReference>
<dbReference type="PANTHER" id="PTHR11903:SF37">
    <property type="entry name" value="PSI-PRODUCING OXYGENASE A"/>
    <property type="match status" value="1"/>
</dbReference>
<keyword evidence="8" id="KW-1133">Transmembrane helix</keyword>
<gene>
    <name evidence="9" type="ORF">OC842_002378</name>
</gene>
<keyword evidence="5 6" id="KW-0408">Iron</keyword>
<dbReference type="EMBL" id="JAPDMQ010000099">
    <property type="protein sequence ID" value="KAK0535274.1"/>
    <property type="molecule type" value="Genomic_DNA"/>
</dbReference>
<name>A0AAN6GDE5_9BASI</name>
<dbReference type="SUPFAM" id="SSF48113">
    <property type="entry name" value="Heme-dependent peroxidases"/>
    <property type="match status" value="1"/>
</dbReference>
<dbReference type="PANTHER" id="PTHR11903">
    <property type="entry name" value="PROSTAGLANDIN G/H SYNTHASE"/>
    <property type="match status" value="1"/>
</dbReference>
<dbReference type="Proteomes" id="UP001176521">
    <property type="component" value="Unassembled WGS sequence"/>
</dbReference>
<dbReference type="GO" id="GO:0006979">
    <property type="term" value="P:response to oxidative stress"/>
    <property type="evidence" value="ECO:0007669"/>
    <property type="project" value="InterPro"/>
</dbReference>
<dbReference type="Pfam" id="PF03098">
    <property type="entry name" value="An_peroxidase"/>
    <property type="match status" value="2"/>
</dbReference>
<dbReference type="InterPro" id="IPR050783">
    <property type="entry name" value="Oxylipin_biosynth_metab"/>
</dbReference>
<evidence type="ECO:0000256" key="4">
    <source>
        <dbReference type="ARBA" id="ARBA00023002"/>
    </source>
</evidence>
<feature type="transmembrane region" description="Helical" evidence="8">
    <location>
        <begin position="949"/>
        <end position="967"/>
    </location>
</feature>
<dbReference type="PRINTS" id="PR00457">
    <property type="entry name" value="ANPEROXIDASE"/>
</dbReference>
<evidence type="ECO:0000313" key="10">
    <source>
        <dbReference type="Proteomes" id="UP001176521"/>
    </source>
</evidence>
<feature type="region of interest" description="Disordered" evidence="7">
    <location>
        <begin position="874"/>
        <end position="898"/>
    </location>
</feature>
<proteinExistence type="predicted"/>
<keyword evidence="4" id="KW-0560">Oxidoreductase</keyword>
<evidence type="ECO:0008006" key="11">
    <source>
        <dbReference type="Google" id="ProtNLM"/>
    </source>
</evidence>
<feature type="region of interest" description="Disordered" evidence="7">
    <location>
        <begin position="122"/>
        <end position="153"/>
    </location>
</feature>
<keyword evidence="2 6" id="KW-0479">Metal-binding</keyword>
<evidence type="ECO:0000256" key="5">
    <source>
        <dbReference type="ARBA" id="ARBA00023004"/>
    </source>
</evidence>
<reference evidence="9" key="1">
    <citation type="journal article" date="2023" name="PhytoFront">
        <title>Draft Genome Resources of Seven Strains of Tilletia horrida, Causal Agent of Kernel Smut of Rice.</title>
        <authorList>
            <person name="Khanal S."/>
            <person name="Antony Babu S."/>
            <person name="Zhou X.G."/>
        </authorList>
    </citation>
    <scope>NUCLEOTIDE SEQUENCE</scope>
    <source>
        <strain evidence="9">TX3</strain>
    </source>
</reference>
<dbReference type="Gene3D" id="1.10.640.10">
    <property type="entry name" value="Haem peroxidase domain superfamily, animal type"/>
    <property type="match status" value="1"/>
</dbReference>
<dbReference type="InterPro" id="IPR034812">
    <property type="entry name" value="Ppo-like_N"/>
</dbReference>
<protein>
    <recommendedName>
        <fullName evidence="11">Heme peroxidase</fullName>
    </recommendedName>
</protein>
<dbReference type="AlphaFoldDB" id="A0AAN6GDE5"/>
<feature type="compositionally biased region" description="Low complexity" evidence="7">
    <location>
        <begin position="874"/>
        <end position="893"/>
    </location>
</feature>